<dbReference type="CDD" id="cd00732">
    <property type="entry name" value="CheW"/>
    <property type="match status" value="1"/>
</dbReference>
<reference evidence="2 3" key="1">
    <citation type="submission" date="2017-11" db="EMBL/GenBank/DDBJ databases">
        <title>Genome-resolved metagenomics identifies genetic mobility, metabolic interactions, and unexpected diversity in perchlorate-reducing communities.</title>
        <authorList>
            <person name="Barnum T.P."/>
            <person name="Figueroa I.A."/>
            <person name="Carlstrom C.I."/>
            <person name="Lucas L.N."/>
            <person name="Engelbrektson A.L."/>
            <person name="Coates J.D."/>
        </authorList>
    </citation>
    <scope>NUCLEOTIDE SEQUENCE [LARGE SCALE GENOMIC DNA]</scope>
    <source>
        <strain evidence="2">BM706</strain>
    </source>
</reference>
<evidence type="ECO:0000313" key="2">
    <source>
        <dbReference type="EMBL" id="PLX19541.1"/>
    </source>
</evidence>
<accession>A0A2N5ZLN5</accession>
<name>A0A2N5ZLN5_MUIH1</name>
<evidence type="ECO:0000313" key="3">
    <source>
        <dbReference type="Proteomes" id="UP000234857"/>
    </source>
</evidence>
<dbReference type="PROSITE" id="PS50851">
    <property type="entry name" value="CHEW"/>
    <property type="match status" value="1"/>
</dbReference>
<dbReference type="PANTHER" id="PTHR22617:SF23">
    <property type="entry name" value="CHEMOTAXIS PROTEIN CHEW"/>
    <property type="match status" value="1"/>
</dbReference>
<dbReference type="PANTHER" id="PTHR22617">
    <property type="entry name" value="CHEMOTAXIS SENSOR HISTIDINE KINASE-RELATED"/>
    <property type="match status" value="1"/>
</dbReference>
<dbReference type="InterPro" id="IPR039315">
    <property type="entry name" value="CheW"/>
</dbReference>
<comment type="caution">
    <text evidence="2">The sequence shown here is derived from an EMBL/GenBank/DDBJ whole genome shotgun (WGS) entry which is preliminary data.</text>
</comment>
<dbReference type="Pfam" id="PF01584">
    <property type="entry name" value="CheW"/>
    <property type="match status" value="1"/>
</dbReference>
<sequence length="153" mass="17539">MAELELVGFKLGDENYVVDIMKVKEIIRFVDITNIPESLDFVEGVINLRGIIIPVINLKVRLGLKYADDELSKKNRKIIIIEHKDKLIGMTVDMITKVIKLDSNQIAPTPELVTNIDKKHIKGIGKYEDDNLLIILDIEKILDETEIEEMIRE</sequence>
<dbReference type="GO" id="GO:0006935">
    <property type="term" value="P:chemotaxis"/>
    <property type="evidence" value="ECO:0007669"/>
    <property type="project" value="InterPro"/>
</dbReference>
<dbReference type="GO" id="GO:0007165">
    <property type="term" value="P:signal transduction"/>
    <property type="evidence" value="ECO:0007669"/>
    <property type="project" value="InterPro"/>
</dbReference>
<protein>
    <submittedName>
        <fullName evidence="2">Chemotaxis protein CheW</fullName>
    </submittedName>
</protein>
<organism evidence="2 3">
    <name type="scientific">Muiribacterium halophilum</name>
    <dbReference type="NCBI Taxonomy" id="2053465"/>
    <lineage>
        <taxon>Bacteria</taxon>
        <taxon>Candidatus Muiribacteriota</taxon>
        <taxon>Candidatus Muiribacteriia</taxon>
        <taxon>Candidatus Muiribacteriales</taxon>
        <taxon>Candidatus Muiribacteriaceae</taxon>
        <taxon>Candidatus Muiribacterium</taxon>
    </lineage>
</organism>
<dbReference type="Gene3D" id="2.30.30.40">
    <property type="entry name" value="SH3 Domains"/>
    <property type="match status" value="1"/>
</dbReference>
<dbReference type="EMBL" id="PKTG01000025">
    <property type="protein sequence ID" value="PLX19541.1"/>
    <property type="molecule type" value="Genomic_DNA"/>
</dbReference>
<evidence type="ECO:0000259" key="1">
    <source>
        <dbReference type="PROSITE" id="PS50851"/>
    </source>
</evidence>
<dbReference type="SMART" id="SM00260">
    <property type="entry name" value="CheW"/>
    <property type="match status" value="1"/>
</dbReference>
<gene>
    <name evidence="2" type="ORF">C0601_01415</name>
</gene>
<feature type="domain" description="CheW-like" evidence="1">
    <location>
        <begin position="3"/>
        <end position="147"/>
    </location>
</feature>
<dbReference type="Proteomes" id="UP000234857">
    <property type="component" value="Unassembled WGS sequence"/>
</dbReference>
<dbReference type="InterPro" id="IPR002545">
    <property type="entry name" value="CheW-lke_dom"/>
</dbReference>
<dbReference type="InterPro" id="IPR036061">
    <property type="entry name" value="CheW-like_dom_sf"/>
</dbReference>
<proteinExistence type="predicted"/>
<dbReference type="SUPFAM" id="SSF50341">
    <property type="entry name" value="CheW-like"/>
    <property type="match status" value="1"/>
</dbReference>
<dbReference type="GO" id="GO:0005829">
    <property type="term" value="C:cytosol"/>
    <property type="evidence" value="ECO:0007669"/>
    <property type="project" value="TreeGrafter"/>
</dbReference>
<dbReference type="Gene3D" id="2.40.50.180">
    <property type="entry name" value="CheA-289, Domain 4"/>
    <property type="match status" value="1"/>
</dbReference>
<dbReference type="AlphaFoldDB" id="A0A2N5ZLN5"/>